<dbReference type="InterPro" id="IPR045851">
    <property type="entry name" value="AMP-bd_C_sf"/>
</dbReference>
<evidence type="ECO:0000313" key="2">
    <source>
        <dbReference type="Proteomes" id="UP000467006"/>
    </source>
</evidence>
<dbReference type="InterPro" id="IPR025110">
    <property type="entry name" value="AMP-bd_C"/>
</dbReference>
<accession>A0A7I7K0I6</accession>
<dbReference type="Gene3D" id="3.30.300.30">
    <property type="match status" value="1"/>
</dbReference>
<dbReference type="AlphaFoldDB" id="A0A7I7K0I6"/>
<dbReference type="Proteomes" id="UP000467006">
    <property type="component" value="Chromosome"/>
</dbReference>
<dbReference type="OrthoDB" id="9803968at2"/>
<protein>
    <submittedName>
        <fullName evidence="1">Uncharacterized protein</fullName>
    </submittedName>
</protein>
<dbReference type="Pfam" id="PF13193">
    <property type="entry name" value="AMP-binding_C"/>
    <property type="match status" value="1"/>
</dbReference>
<dbReference type="KEGG" id="mdu:MDUV_19740"/>
<keyword evidence="2" id="KW-1185">Reference proteome</keyword>
<dbReference type="EMBL" id="AP022563">
    <property type="protein sequence ID" value="BBX17114.1"/>
    <property type="molecule type" value="Genomic_DNA"/>
</dbReference>
<organism evidence="1 2">
    <name type="scientific">Mycolicibacterium duvalii</name>
    <dbReference type="NCBI Taxonomy" id="39688"/>
    <lineage>
        <taxon>Bacteria</taxon>
        <taxon>Bacillati</taxon>
        <taxon>Actinomycetota</taxon>
        <taxon>Actinomycetes</taxon>
        <taxon>Mycobacteriales</taxon>
        <taxon>Mycobacteriaceae</taxon>
        <taxon>Mycolicibacterium</taxon>
    </lineage>
</organism>
<evidence type="ECO:0000313" key="1">
    <source>
        <dbReference type="EMBL" id="BBX17114.1"/>
    </source>
</evidence>
<sequence>MVGVPDDRWGETVCVVVVPSADAVPTLAAVQDGVRQRLARHKVPRRPVLVAELPVLASGKADKKRLRTELTD</sequence>
<proteinExistence type="predicted"/>
<gene>
    <name evidence="1" type="ORF">MDUV_19740</name>
</gene>
<reference evidence="1 2" key="1">
    <citation type="journal article" date="2019" name="Emerg. Microbes Infect.">
        <title>Comprehensive subspecies identification of 175 nontuberculous mycobacteria species based on 7547 genomic profiles.</title>
        <authorList>
            <person name="Matsumoto Y."/>
            <person name="Kinjo T."/>
            <person name="Motooka D."/>
            <person name="Nabeya D."/>
            <person name="Jung N."/>
            <person name="Uechi K."/>
            <person name="Horii T."/>
            <person name="Iida T."/>
            <person name="Fujita J."/>
            <person name="Nakamura S."/>
        </authorList>
    </citation>
    <scope>NUCLEOTIDE SEQUENCE [LARGE SCALE GENOMIC DNA]</scope>
    <source>
        <strain evidence="1 2">JCM 6396</strain>
    </source>
</reference>
<dbReference type="SUPFAM" id="SSF56801">
    <property type="entry name" value="Acetyl-CoA synthetase-like"/>
    <property type="match status" value="1"/>
</dbReference>
<name>A0A7I7K0I6_9MYCO</name>